<dbReference type="Gene3D" id="1.10.1170.10">
    <property type="entry name" value="Inhibitor Of Apoptosis Protein (2mihbC-IAP-1), Chain A"/>
    <property type="match status" value="1"/>
</dbReference>
<evidence type="ECO:0000256" key="1">
    <source>
        <dbReference type="ARBA" id="ARBA00022723"/>
    </source>
</evidence>
<dbReference type="Pfam" id="PF00653">
    <property type="entry name" value="BIR"/>
    <property type="match status" value="1"/>
</dbReference>
<dbReference type="InterPro" id="IPR051190">
    <property type="entry name" value="Baculoviral_IAP"/>
</dbReference>
<evidence type="ECO:0000313" key="3">
    <source>
        <dbReference type="EMBL" id="CAD9038936.1"/>
    </source>
</evidence>
<gene>
    <name evidence="3" type="ORF">EGYM00392_LOCUS50099</name>
</gene>
<sequence>MSSLYSNEETRLKSFRTWPHTTSKTATPAKLAAAGFFHNPTSENLDRCTCFMCGTSLVSWDVTDIPLDEHRKHSKHCEFLLQLTRYNMTQISLCADDPEEEQDSAFIKVTRSIIDEALKRSTPPQPGTESGRRTQLRSGVVKELLFGSAF</sequence>
<name>A0A7S1JCR6_9EUGL</name>
<dbReference type="SUPFAM" id="SSF57924">
    <property type="entry name" value="Inhibitor of apoptosis (IAP) repeat"/>
    <property type="match status" value="1"/>
</dbReference>
<keyword evidence="1" id="KW-0479">Metal-binding</keyword>
<dbReference type="InterPro" id="IPR001370">
    <property type="entry name" value="BIR_rpt"/>
</dbReference>
<proteinExistence type="predicted"/>
<dbReference type="AlphaFoldDB" id="A0A7S1JCR6"/>
<reference evidence="3" key="1">
    <citation type="submission" date="2021-01" db="EMBL/GenBank/DDBJ databases">
        <authorList>
            <person name="Corre E."/>
            <person name="Pelletier E."/>
            <person name="Niang G."/>
            <person name="Scheremetjew M."/>
            <person name="Finn R."/>
            <person name="Kale V."/>
            <person name="Holt S."/>
            <person name="Cochrane G."/>
            <person name="Meng A."/>
            <person name="Brown T."/>
            <person name="Cohen L."/>
        </authorList>
    </citation>
    <scope>NUCLEOTIDE SEQUENCE</scope>
    <source>
        <strain evidence="3">NIES-381</strain>
    </source>
</reference>
<evidence type="ECO:0000256" key="2">
    <source>
        <dbReference type="ARBA" id="ARBA00022833"/>
    </source>
</evidence>
<dbReference type="EMBL" id="HBGA01135080">
    <property type="protein sequence ID" value="CAD9038936.1"/>
    <property type="molecule type" value="Transcribed_RNA"/>
</dbReference>
<dbReference type="PANTHER" id="PTHR46771:SF5">
    <property type="entry name" value="DETERIN"/>
    <property type="match status" value="1"/>
</dbReference>
<dbReference type="PROSITE" id="PS50143">
    <property type="entry name" value="BIR_REPEAT_2"/>
    <property type="match status" value="1"/>
</dbReference>
<accession>A0A7S1JCR6</accession>
<dbReference type="SMART" id="SM00238">
    <property type="entry name" value="BIR"/>
    <property type="match status" value="1"/>
</dbReference>
<dbReference type="PANTHER" id="PTHR46771">
    <property type="entry name" value="DETERIN"/>
    <property type="match status" value="1"/>
</dbReference>
<organism evidence="3">
    <name type="scientific">Eutreptiella gymnastica</name>
    <dbReference type="NCBI Taxonomy" id="73025"/>
    <lineage>
        <taxon>Eukaryota</taxon>
        <taxon>Discoba</taxon>
        <taxon>Euglenozoa</taxon>
        <taxon>Euglenida</taxon>
        <taxon>Spirocuta</taxon>
        <taxon>Euglenophyceae</taxon>
        <taxon>Eutreptiales</taxon>
        <taxon>Eutreptiaceae</taxon>
        <taxon>Eutreptiella</taxon>
    </lineage>
</organism>
<dbReference type="GO" id="GO:0046872">
    <property type="term" value="F:metal ion binding"/>
    <property type="evidence" value="ECO:0007669"/>
    <property type="project" value="UniProtKB-KW"/>
</dbReference>
<dbReference type="CDD" id="cd00022">
    <property type="entry name" value="BIR"/>
    <property type="match status" value="1"/>
</dbReference>
<keyword evidence="2" id="KW-0862">Zinc</keyword>
<protein>
    <submittedName>
        <fullName evidence="3">Uncharacterized protein</fullName>
    </submittedName>
</protein>